<evidence type="ECO:0000313" key="2">
    <source>
        <dbReference type="Proteomes" id="UP000664859"/>
    </source>
</evidence>
<reference evidence="1" key="1">
    <citation type="submission" date="2021-02" db="EMBL/GenBank/DDBJ databases">
        <title>First Annotated Genome of the Yellow-green Alga Tribonema minus.</title>
        <authorList>
            <person name="Mahan K.M."/>
        </authorList>
    </citation>
    <scope>NUCLEOTIDE SEQUENCE</scope>
    <source>
        <strain evidence="1">UTEX B ZZ1240</strain>
    </source>
</reference>
<organism evidence="1 2">
    <name type="scientific">Tribonema minus</name>
    <dbReference type="NCBI Taxonomy" id="303371"/>
    <lineage>
        <taxon>Eukaryota</taxon>
        <taxon>Sar</taxon>
        <taxon>Stramenopiles</taxon>
        <taxon>Ochrophyta</taxon>
        <taxon>PX clade</taxon>
        <taxon>Xanthophyceae</taxon>
        <taxon>Tribonematales</taxon>
        <taxon>Tribonemataceae</taxon>
        <taxon>Tribonema</taxon>
    </lineage>
</organism>
<comment type="caution">
    <text evidence="1">The sequence shown here is derived from an EMBL/GenBank/DDBJ whole genome shotgun (WGS) entry which is preliminary data.</text>
</comment>
<accession>A0A835ZE06</accession>
<proteinExistence type="predicted"/>
<feature type="non-terminal residue" evidence="1">
    <location>
        <position position="141"/>
    </location>
</feature>
<evidence type="ECO:0000313" key="1">
    <source>
        <dbReference type="EMBL" id="KAG5188629.1"/>
    </source>
</evidence>
<sequence length="141" mass="15972">MPPFPDPDAPDTFPCTGCGVGYEASGYYYANGNRQARCRSCQLVNLQAYYSTRVGFEHRMWNNTMKASRERSALGRASGHTLTFGDIEAMAREQQDRCYLSGHPMTFAARSDWQASVERLDNSLDYSRENCRLICLEFNTA</sequence>
<protein>
    <submittedName>
        <fullName evidence="1">Uncharacterized protein</fullName>
    </submittedName>
</protein>
<dbReference type="Proteomes" id="UP000664859">
    <property type="component" value="Unassembled WGS sequence"/>
</dbReference>
<keyword evidence="2" id="KW-1185">Reference proteome</keyword>
<dbReference type="OrthoDB" id="447489at2759"/>
<gene>
    <name evidence="1" type="ORF">JKP88DRAFT_161277</name>
</gene>
<name>A0A835ZE06_9STRA</name>
<dbReference type="EMBL" id="JAFCMP010000068">
    <property type="protein sequence ID" value="KAG5188629.1"/>
    <property type="molecule type" value="Genomic_DNA"/>
</dbReference>
<dbReference type="AlphaFoldDB" id="A0A835ZE06"/>
<dbReference type="Gene3D" id="3.30.40.220">
    <property type="match status" value="1"/>
</dbReference>